<evidence type="ECO:0000256" key="1">
    <source>
        <dbReference type="SAM" id="MobiDB-lite"/>
    </source>
</evidence>
<dbReference type="PANTHER" id="PTHR48216">
    <property type="match status" value="1"/>
</dbReference>
<evidence type="ECO:0000313" key="3">
    <source>
        <dbReference type="EMBL" id="EEF39730.1"/>
    </source>
</evidence>
<feature type="signal peptide" evidence="2">
    <location>
        <begin position="1"/>
        <end position="25"/>
    </location>
</feature>
<gene>
    <name evidence="3" type="ORF">RCOM_0885320</name>
</gene>
<evidence type="ECO:0000313" key="4">
    <source>
        <dbReference type="Proteomes" id="UP000008311"/>
    </source>
</evidence>
<dbReference type="PANTHER" id="PTHR48216:SF1">
    <property type="match status" value="1"/>
</dbReference>
<feature type="compositionally biased region" description="Polar residues" evidence="1">
    <location>
        <begin position="75"/>
        <end position="85"/>
    </location>
</feature>
<accession>B9S9H4</accession>
<organism evidence="3 4">
    <name type="scientific">Ricinus communis</name>
    <name type="common">Castor bean</name>
    <dbReference type="NCBI Taxonomy" id="3988"/>
    <lineage>
        <taxon>Eukaryota</taxon>
        <taxon>Viridiplantae</taxon>
        <taxon>Streptophyta</taxon>
        <taxon>Embryophyta</taxon>
        <taxon>Tracheophyta</taxon>
        <taxon>Spermatophyta</taxon>
        <taxon>Magnoliopsida</taxon>
        <taxon>eudicotyledons</taxon>
        <taxon>Gunneridae</taxon>
        <taxon>Pentapetalae</taxon>
        <taxon>rosids</taxon>
        <taxon>fabids</taxon>
        <taxon>Malpighiales</taxon>
        <taxon>Euphorbiaceae</taxon>
        <taxon>Acalyphoideae</taxon>
        <taxon>Acalypheae</taxon>
        <taxon>Ricinus</taxon>
    </lineage>
</organism>
<protein>
    <recommendedName>
        <fullName evidence="5">Lipid binding protein</fullName>
    </recommendedName>
</protein>
<keyword evidence="2" id="KW-0732">Signal</keyword>
<proteinExistence type="predicted"/>
<dbReference type="Proteomes" id="UP000008311">
    <property type="component" value="Unassembled WGS sequence"/>
</dbReference>
<dbReference type="InParanoid" id="B9S9H4"/>
<feature type="region of interest" description="Disordered" evidence="1">
    <location>
        <begin position="40"/>
        <end position="94"/>
    </location>
</feature>
<feature type="chain" id="PRO_5002889180" description="Lipid binding protein" evidence="2">
    <location>
        <begin position="26"/>
        <end position="118"/>
    </location>
</feature>
<evidence type="ECO:0000256" key="2">
    <source>
        <dbReference type="SAM" id="SignalP"/>
    </source>
</evidence>
<reference evidence="4" key="1">
    <citation type="journal article" date="2010" name="Nat. Biotechnol.">
        <title>Draft genome sequence of the oilseed species Ricinus communis.</title>
        <authorList>
            <person name="Chan A.P."/>
            <person name="Crabtree J."/>
            <person name="Zhao Q."/>
            <person name="Lorenzi H."/>
            <person name="Orvis J."/>
            <person name="Puiu D."/>
            <person name="Melake-Berhan A."/>
            <person name="Jones K.M."/>
            <person name="Redman J."/>
            <person name="Chen G."/>
            <person name="Cahoon E.B."/>
            <person name="Gedil M."/>
            <person name="Stanke M."/>
            <person name="Haas B.J."/>
            <person name="Wortman J.R."/>
            <person name="Fraser-Liggett C.M."/>
            <person name="Ravel J."/>
            <person name="Rabinowicz P.D."/>
        </authorList>
    </citation>
    <scope>NUCLEOTIDE SEQUENCE [LARGE SCALE GENOMIC DNA]</scope>
    <source>
        <strain evidence="4">cv. Hale</strain>
    </source>
</reference>
<name>B9S9H4_RICCO</name>
<keyword evidence="4" id="KW-1185">Reference proteome</keyword>
<dbReference type="AlphaFoldDB" id="B9S9H4"/>
<evidence type="ECO:0008006" key="5">
    <source>
        <dbReference type="Google" id="ProtNLM"/>
    </source>
</evidence>
<sequence length="118" mass="12344">MASYKSFLLAFFITLSFSYLDISLAARNLLQFPSVPSNTHFGNPTLPTSQPSLPNSVVPSAAPLPTASNVPGVPSNPTMVSNVPSIPTAPATPNLPKVSNVPGMPFFPNNLHATPSLT</sequence>
<dbReference type="EMBL" id="EQ973897">
    <property type="protein sequence ID" value="EEF39730.1"/>
    <property type="molecule type" value="Genomic_DNA"/>
</dbReference>
<feature type="compositionally biased region" description="Polar residues" evidence="1">
    <location>
        <begin position="40"/>
        <end position="58"/>
    </location>
</feature>